<feature type="domain" description="5'-Nucleotidase C-terminal" evidence="1">
    <location>
        <begin position="83"/>
        <end position="224"/>
    </location>
</feature>
<dbReference type="EMBL" id="JACBJI010000007">
    <property type="protein sequence ID" value="NYA72283.1"/>
    <property type="molecule type" value="Genomic_DNA"/>
</dbReference>
<sequence>MLRLPAVKLTNYNDALKAFVVLLTFCCVISCAPKKQVVTLIEGKEIGVTADKGEDAEIASFIKPFHDHIEADMAVVLATAPVTLDKSGQWQTPIGNLFADVTLQKCDSVFLKRENKHIDFCMLNAGGVRSIIAAGNVTMKTAYEIMPFENACIVAEMKSGQIAEMLNYIIAEKKPHPLSGISFTIGKDGTAKNIVIAGQPFDENRTYYCVTNDYLYLGGDNMVFFAKGAKSYPLDYKLRNVLIDYFKQATTITAPTNPRITVEK</sequence>
<reference evidence="2 3" key="1">
    <citation type="submission" date="2020-07" db="EMBL/GenBank/DDBJ databases">
        <authorList>
            <person name="Sun Q."/>
        </authorList>
    </citation>
    <scope>NUCLEOTIDE SEQUENCE [LARGE SCALE GENOMIC DNA]</scope>
    <source>
        <strain evidence="2 3">MAH-1</strain>
    </source>
</reference>
<dbReference type="PANTHER" id="PTHR11575">
    <property type="entry name" value="5'-NUCLEOTIDASE-RELATED"/>
    <property type="match status" value="1"/>
</dbReference>
<dbReference type="GO" id="GO:0016787">
    <property type="term" value="F:hydrolase activity"/>
    <property type="evidence" value="ECO:0007669"/>
    <property type="project" value="InterPro"/>
</dbReference>
<dbReference type="Pfam" id="PF02872">
    <property type="entry name" value="5_nucleotid_C"/>
    <property type="match status" value="1"/>
</dbReference>
<dbReference type="Gene3D" id="3.90.780.10">
    <property type="entry name" value="5'-Nucleotidase, C-terminal domain"/>
    <property type="match status" value="1"/>
</dbReference>
<organism evidence="2 3">
    <name type="scientific">Flavobacterium agri</name>
    <dbReference type="NCBI Taxonomy" id="2743471"/>
    <lineage>
        <taxon>Bacteria</taxon>
        <taxon>Pseudomonadati</taxon>
        <taxon>Bacteroidota</taxon>
        <taxon>Flavobacteriia</taxon>
        <taxon>Flavobacteriales</taxon>
        <taxon>Flavobacteriaceae</taxon>
        <taxon>Flavobacterium</taxon>
    </lineage>
</organism>
<dbReference type="InterPro" id="IPR036907">
    <property type="entry name" value="5'-Nucleotdase_C_sf"/>
</dbReference>
<proteinExistence type="predicted"/>
<dbReference type="AlphaFoldDB" id="A0A7Y8Y5H3"/>
<dbReference type="GO" id="GO:0009166">
    <property type="term" value="P:nucleotide catabolic process"/>
    <property type="evidence" value="ECO:0007669"/>
    <property type="project" value="InterPro"/>
</dbReference>
<protein>
    <submittedName>
        <fullName evidence="2">5'-nucleotidase C-terminal domain-containing protein</fullName>
    </submittedName>
</protein>
<evidence type="ECO:0000259" key="1">
    <source>
        <dbReference type="Pfam" id="PF02872"/>
    </source>
</evidence>
<comment type="caution">
    <text evidence="2">The sequence shown here is derived from an EMBL/GenBank/DDBJ whole genome shotgun (WGS) entry which is preliminary data.</text>
</comment>
<evidence type="ECO:0000313" key="3">
    <source>
        <dbReference type="Proteomes" id="UP000535020"/>
    </source>
</evidence>
<accession>A0A7Y8Y5H3</accession>
<gene>
    <name evidence="2" type="ORF">HZF10_15240</name>
</gene>
<dbReference type="InterPro" id="IPR008334">
    <property type="entry name" value="5'-Nucleotdase_C"/>
</dbReference>
<evidence type="ECO:0000313" key="2">
    <source>
        <dbReference type="EMBL" id="NYA72283.1"/>
    </source>
</evidence>
<dbReference type="PANTHER" id="PTHR11575:SF24">
    <property type="entry name" value="5'-NUCLEOTIDASE"/>
    <property type="match status" value="1"/>
</dbReference>
<dbReference type="Proteomes" id="UP000535020">
    <property type="component" value="Unassembled WGS sequence"/>
</dbReference>
<keyword evidence="3" id="KW-1185">Reference proteome</keyword>
<name>A0A7Y8Y5H3_9FLAO</name>
<dbReference type="InterPro" id="IPR006179">
    <property type="entry name" value="5_nucleotidase/apyrase"/>
</dbReference>
<dbReference type="PRINTS" id="PR01607">
    <property type="entry name" value="APYRASEFAMLY"/>
</dbReference>
<dbReference type="GO" id="GO:0030288">
    <property type="term" value="C:outer membrane-bounded periplasmic space"/>
    <property type="evidence" value="ECO:0007669"/>
    <property type="project" value="TreeGrafter"/>
</dbReference>
<dbReference type="SUPFAM" id="SSF55816">
    <property type="entry name" value="5'-nucleotidase (syn. UDP-sugar hydrolase), C-terminal domain"/>
    <property type="match status" value="1"/>
</dbReference>